<reference evidence="2 3" key="1">
    <citation type="submission" date="2024-07" db="EMBL/GenBank/DDBJ databases">
        <title>Section-level genome sequencing and comparative genomics of Aspergillus sections Usti and Cavernicolus.</title>
        <authorList>
            <consortium name="Lawrence Berkeley National Laboratory"/>
            <person name="Nybo J.L."/>
            <person name="Vesth T.C."/>
            <person name="Theobald S."/>
            <person name="Frisvad J.C."/>
            <person name="Larsen T.O."/>
            <person name="Kjaerboelling I."/>
            <person name="Rothschild-Mancinelli K."/>
            <person name="Lyhne E.K."/>
            <person name="Kogle M.E."/>
            <person name="Barry K."/>
            <person name="Clum A."/>
            <person name="Na H."/>
            <person name="Ledsgaard L."/>
            <person name="Lin J."/>
            <person name="Lipzen A."/>
            <person name="Kuo A."/>
            <person name="Riley R."/>
            <person name="Mondo S."/>
            <person name="Labutti K."/>
            <person name="Haridas S."/>
            <person name="Pangalinan J."/>
            <person name="Salamov A.A."/>
            <person name="Simmons B.A."/>
            <person name="Magnuson J.K."/>
            <person name="Chen J."/>
            <person name="Drula E."/>
            <person name="Henrissat B."/>
            <person name="Wiebenga A."/>
            <person name="Lubbers R.J."/>
            <person name="Gomes A.C."/>
            <person name="Makela M.R."/>
            <person name="Stajich J."/>
            <person name="Grigoriev I.V."/>
            <person name="Mortensen U.H."/>
            <person name="De Vries R.P."/>
            <person name="Baker S.E."/>
            <person name="Andersen M.R."/>
        </authorList>
    </citation>
    <scope>NUCLEOTIDE SEQUENCE [LARGE SCALE GENOMIC DNA]</scope>
    <source>
        <strain evidence="2 3">CBS 209.92</strain>
    </source>
</reference>
<evidence type="ECO:0008006" key="4">
    <source>
        <dbReference type="Google" id="ProtNLM"/>
    </source>
</evidence>
<organism evidence="2 3">
    <name type="scientific">Aspergillus keveii</name>
    <dbReference type="NCBI Taxonomy" id="714993"/>
    <lineage>
        <taxon>Eukaryota</taxon>
        <taxon>Fungi</taxon>
        <taxon>Dikarya</taxon>
        <taxon>Ascomycota</taxon>
        <taxon>Pezizomycotina</taxon>
        <taxon>Eurotiomycetes</taxon>
        <taxon>Eurotiomycetidae</taxon>
        <taxon>Eurotiales</taxon>
        <taxon>Aspergillaceae</taxon>
        <taxon>Aspergillus</taxon>
        <taxon>Aspergillus subgen. Nidulantes</taxon>
    </lineage>
</organism>
<sequence>MTFFSLSFLLFLSFVFELFTNSLFIPLPFEDEGPRLYHRLDWLGLFTSQTHFFCICYAILRETTWTTVASPMLDGTTEGFWYSYSGNWQPLRNLEMRRSRQTNITTYIQFNMQHV</sequence>
<keyword evidence="3" id="KW-1185">Reference proteome</keyword>
<dbReference type="EMBL" id="JBFTWV010000005">
    <property type="protein sequence ID" value="KAL2800075.1"/>
    <property type="molecule type" value="Genomic_DNA"/>
</dbReference>
<evidence type="ECO:0000313" key="3">
    <source>
        <dbReference type="Proteomes" id="UP001610563"/>
    </source>
</evidence>
<evidence type="ECO:0000256" key="1">
    <source>
        <dbReference type="SAM" id="Phobius"/>
    </source>
</evidence>
<name>A0ABR4GM18_9EURO</name>
<comment type="caution">
    <text evidence="2">The sequence shown here is derived from an EMBL/GenBank/DDBJ whole genome shotgun (WGS) entry which is preliminary data.</text>
</comment>
<dbReference type="Proteomes" id="UP001610563">
    <property type="component" value="Unassembled WGS sequence"/>
</dbReference>
<feature type="transmembrane region" description="Helical" evidence="1">
    <location>
        <begin position="42"/>
        <end position="60"/>
    </location>
</feature>
<gene>
    <name evidence="2" type="ORF">BJX66DRAFT_292307</name>
</gene>
<protein>
    <recommendedName>
        <fullName evidence="4">Secreted protein</fullName>
    </recommendedName>
</protein>
<accession>A0ABR4GM18</accession>
<proteinExistence type="predicted"/>
<keyword evidence="1" id="KW-1133">Transmembrane helix</keyword>
<evidence type="ECO:0000313" key="2">
    <source>
        <dbReference type="EMBL" id="KAL2800075.1"/>
    </source>
</evidence>
<keyword evidence="1" id="KW-0812">Transmembrane</keyword>
<keyword evidence="1" id="KW-0472">Membrane</keyword>